<dbReference type="Proteomes" id="UP001060504">
    <property type="component" value="Unassembled WGS sequence"/>
</dbReference>
<dbReference type="EMBL" id="BPRH01003327">
    <property type="protein sequence ID" value="GJF08946.1"/>
    <property type="molecule type" value="Genomic_DNA"/>
</dbReference>
<reference evidence="1 2" key="1">
    <citation type="submission" date="2021-08" db="EMBL/GenBank/DDBJ databases">
        <title>Draft genome sequence of Mycolicibacterium sp. NGTWS1702 strain.</title>
        <authorList>
            <person name="Matsumoto M."/>
            <person name="Tang B.C.C."/>
            <person name="Machida Y."/>
            <person name="Matoyama H."/>
            <person name="Kishihara T."/>
            <person name="Sato S."/>
            <person name="Kondo I."/>
            <person name="Sano M."/>
            <person name="Kato G."/>
        </authorList>
    </citation>
    <scope>NUCLEOTIDE SEQUENCE [LARGE SCALE GENOMIC DNA]</scope>
    <source>
        <strain evidence="1 2">NGTWSNA01</strain>
    </source>
</reference>
<organism evidence="1 2">
    <name type="scientific">Mycolicibacterium cyprinidarum</name>
    <dbReference type="NCBI Taxonomy" id="2860311"/>
    <lineage>
        <taxon>Bacteria</taxon>
        <taxon>Bacillati</taxon>
        <taxon>Actinomycetota</taxon>
        <taxon>Actinomycetes</taxon>
        <taxon>Mycobacteriales</taxon>
        <taxon>Mycobacteriaceae</taxon>
        <taxon>Mycolicibacterium</taxon>
    </lineage>
</organism>
<proteinExistence type="predicted"/>
<evidence type="ECO:0000313" key="2">
    <source>
        <dbReference type="Proteomes" id="UP001060504"/>
    </source>
</evidence>
<keyword evidence="2" id="KW-1185">Reference proteome</keyword>
<evidence type="ECO:0000313" key="1">
    <source>
        <dbReference type="EMBL" id="GJF08946.1"/>
    </source>
</evidence>
<gene>
    <name evidence="1" type="ORF">NGTWS1702_31880</name>
</gene>
<sequence length="373" mass="41983">MSDETLLWRHNFNQLMFFVQTAQDNVQAAPNSKGVAEKSTKESLRHGVFHHLFEERERKSIYSAELSGIVDGVLAAVIELLDGPLATPQQLVESLGEVARLAGKAIESIDAMPDQEDVEQVVDEFETRFLVTLTTALSAHHTLAAKLSARNDTDGQYFDIGTYSFCGESGPGRVHTTDLNYAMDSGASSISLKRGFISYERFPPIQILTYGQWFAYIHAVWDEWYRPRLAAAYSRQLGAKFLKNDIKSVFMGELNKIRNDVVHNKSRVKESARNNILKWGTSDGVVGMTTERMVSLRTMYPRDELLTAPVRGDVPETQNIPWTADIQLIDSVKQRLSDLGVTKRQQKDIGDEMLRLWLEANRMSATDNREPPG</sequence>
<comment type="caution">
    <text evidence="1">The sequence shown here is derived from an EMBL/GenBank/DDBJ whole genome shotgun (WGS) entry which is preliminary data.</text>
</comment>
<protein>
    <submittedName>
        <fullName evidence="1">Uncharacterized protein</fullName>
    </submittedName>
</protein>
<accession>A0ABQ4V8F7</accession>
<name>A0ABQ4V8F7_9MYCO</name>